<gene>
    <name evidence="4" type="ORF">DVS28_a4240</name>
</gene>
<accession>A0A346Y360</accession>
<proteinExistence type="predicted"/>
<dbReference type="GO" id="GO:0004467">
    <property type="term" value="F:long-chain fatty acid-CoA ligase activity"/>
    <property type="evidence" value="ECO:0007669"/>
    <property type="project" value="TreeGrafter"/>
</dbReference>
<sequence>MFETIWTPLAARAATNPDSVAVLQKRFGLWTATTSRALVARVVATANALREHGVERDDVVALVLAPHEDRVIIDLALQLIGARVVGVPSNTPIPRVRQQLGDAVPVVAVVQGQAAADGILELLDEGALPELRRVYYLDPAGVQEYASTVLAPFPTVDATSVPEPSTAMTALAADLDPNAIAVGTSTSGTFEEPTSVLLSHVNLAAAASATIEAFDMGPGDRVMSFRPLSDPVERGATIYPALLSGATLVLPESRASVGQAMVEIAPTYLHITPRFAEELATNVRLRMQSTTGLKGLVLKSWNKRLRQAVEEGRAPSPSGLSRALVGRHVLGKLGLDQVRWLLVSGTPISPEAVAFYSALGVTLRRAYSMAEVGGFAMATTAGTVGWETAMTPVPGIEAGVEHSELVLRGPSVSDDATTDGWLRTGDSAESVDDGFVVTGRVGDEVPTSGGGSVTAQQVAARLRSSPYIREAVVAVEDGFVVAVVEPTQSTLSRWANAKGLRFTTAKSLFGLPETQELLRRAVDTAAARLDIQLDDVRVLAAPLSVADGTLTGTEKPVWDAVLAAEVVPTGARVDTPTDAAARALK</sequence>
<dbReference type="GO" id="GO:0016020">
    <property type="term" value="C:membrane"/>
    <property type="evidence" value="ECO:0007669"/>
    <property type="project" value="TreeGrafter"/>
</dbReference>
<dbReference type="PANTHER" id="PTHR43272">
    <property type="entry name" value="LONG-CHAIN-FATTY-ACID--COA LIGASE"/>
    <property type="match status" value="1"/>
</dbReference>
<dbReference type="Proteomes" id="UP000264006">
    <property type="component" value="Chromosome"/>
</dbReference>
<evidence type="ECO:0000256" key="2">
    <source>
        <dbReference type="ARBA" id="ARBA00022840"/>
    </source>
</evidence>
<keyword evidence="1" id="KW-0547">Nucleotide-binding</keyword>
<reference evidence="4 5" key="1">
    <citation type="submission" date="2018-09" db="EMBL/GenBank/DDBJ databases">
        <title>Complete genome sequence of Euzebya sp. DY32-46 isolated from seawater of Pacific Ocean.</title>
        <authorList>
            <person name="Xu L."/>
            <person name="Wu Y.-H."/>
            <person name="Xu X.-W."/>
        </authorList>
    </citation>
    <scope>NUCLEOTIDE SEQUENCE [LARGE SCALE GENOMIC DNA]</scope>
    <source>
        <strain evidence="4 5">DY32-46</strain>
    </source>
</reference>
<evidence type="ECO:0000256" key="1">
    <source>
        <dbReference type="ARBA" id="ARBA00022741"/>
    </source>
</evidence>
<dbReference type="SUPFAM" id="SSF56801">
    <property type="entry name" value="Acetyl-CoA synthetase-like"/>
    <property type="match status" value="1"/>
</dbReference>
<keyword evidence="4" id="KW-0436">Ligase</keyword>
<evidence type="ECO:0000313" key="4">
    <source>
        <dbReference type="EMBL" id="AXV08907.1"/>
    </source>
</evidence>
<dbReference type="Pfam" id="PF00501">
    <property type="entry name" value="AMP-binding"/>
    <property type="match status" value="1"/>
</dbReference>
<keyword evidence="5" id="KW-1185">Reference proteome</keyword>
<dbReference type="InterPro" id="IPR000873">
    <property type="entry name" value="AMP-dep_synth/lig_dom"/>
</dbReference>
<evidence type="ECO:0000313" key="5">
    <source>
        <dbReference type="Proteomes" id="UP000264006"/>
    </source>
</evidence>
<dbReference type="GO" id="GO:0005524">
    <property type="term" value="F:ATP binding"/>
    <property type="evidence" value="ECO:0007669"/>
    <property type="project" value="UniProtKB-KW"/>
</dbReference>
<dbReference type="Gene3D" id="3.40.50.12780">
    <property type="entry name" value="N-terminal domain of ligase-like"/>
    <property type="match status" value="1"/>
</dbReference>
<dbReference type="EMBL" id="CP031165">
    <property type="protein sequence ID" value="AXV08907.1"/>
    <property type="molecule type" value="Genomic_DNA"/>
</dbReference>
<dbReference type="KEGG" id="euz:DVS28_a4240"/>
<protein>
    <submittedName>
        <fullName evidence="4">Long-chain-fatty-acid--CoA ligase</fullName>
    </submittedName>
</protein>
<dbReference type="OrthoDB" id="5240622at2"/>
<keyword evidence="2" id="KW-0067">ATP-binding</keyword>
<dbReference type="RefSeq" id="WP_114593178.1">
    <property type="nucleotide sequence ID" value="NZ_CP031165.1"/>
</dbReference>
<feature type="domain" description="AMP-dependent synthetase/ligase" evidence="3">
    <location>
        <begin position="10"/>
        <end position="400"/>
    </location>
</feature>
<name>A0A346Y360_9ACTN</name>
<organism evidence="4 5">
    <name type="scientific">Euzebya pacifica</name>
    <dbReference type="NCBI Taxonomy" id="1608957"/>
    <lineage>
        <taxon>Bacteria</taxon>
        <taxon>Bacillati</taxon>
        <taxon>Actinomycetota</taxon>
        <taxon>Nitriliruptoria</taxon>
        <taxon>Euzebyales</taxon>
    </lineage>
</organism>
<dbReference type="InterPro" id="IPR042099">
    <property type="entry name" value="ANL_N_sf"/>
</dbReference>
<evidence type="ECO:0000259" key="3">
    <source>
        <dbReference type="Pfam" id="PF00501"/>
    </source>
</evidence>
<dbReference type="AlphaFoldDB" id="A0A346Y360"/>
<dbReference type="PANTHER" id="PTHR43272:SF33">
    <property type="entry name" value="AMP-BINDING DOMAIN-CONTAINING PROTEIN-RELATED"/>
    <property type="match status" value="1"/>
</dbReference>